<keyword evidence="13" id="KW-1185">Reference proteome</keyword>
<feature type="domain" description="Methyl-accepting transducer" evidence="10">
    <location>
        <begin position="434"/>
        <end position="663"/>
    </location>
</feature>
<dbReference type="PANTHER" id="PTHR43531:SF11">
    <property type="entry name" value="METHYL-ACCEPTING CHEMOTAXIS PROTEIN 3"/>
    <property type="match status" value="1"/>
</dbReference>
<dbReference type="PROSITE" id="PS50111">
    <property type="entry name" value="CHEMOTAXIS_TRANSDUC_2"/>
    <property type="match status" value="1"/>
</dbReference>
<sequence length="678" mass="73234">MKGIKGKNNATKRTAAKSIKTKLVIVLFIGSTLLLTLTGIVLSTTLNSRLTENEKKILSETSQSVSKDAELFFERYITIAKQMAQDKNIQNFLLDAEPGDYIPSVNGYEVLRNTLIETQKSNSDVMLSAYIAEADPSYYVDDLSGVSDASFDLKTREYYKTITDDITCITEPYVDAATGSMVITITAPVHAEGKIVGLTGIDITIDKLSQVVGEYKLGENGYFTLLTEGDVITSHKDDDNILKLFKDIGVSENILKSAEDINDEVMKYSYNDNEYMGNTVLVGDTGWKVVSAIPRDEFMSNTRELTKLITIIYIMTIVLLSAAMFIIVGIVTKPIKKITGITNKLAEGELDVDIDIKSSDEIGELAHSIGSLTGRLKSYITYIDESVNVLNEMAEGKLNVEFQNDYEGEFAKLKSALLSMSNTLKDTIGKIKESSESINMNAEHVSSSAQILAQGTTEQASAIQELSAEINEIYQTIANNAEHAESAGNKAKEAASEVERGNDQMNQMLAAMDEISNTSREINKIIKVIDDIAFQTNILALNAAVEAARAGSAGKGFAVVADEVRNLAGKSAEAAKQTTALIENSINAINNGTALASEAGKSLSGIVSKTNETNELIAEIAEASSHQAVSVNQIKSGIEQISSVVQQNAATAETSAASSEELSGQSQILNNLVNKFEI</sequence>
<evidence type="ECO:0000313" key="12">
    <source>
        <dbReference type="EMBL" id="TWH78704.1"/>
    </source>
</evidence>
<evidence type="ECO:0000259" key="10">
    <source>
        <dbReference type="PROSITE" id="PS50111"/>
    </source>
</evidence>
<dbReference type="CDD" id="cd12913">
    <property type="entry name" value="PDC1_MCP_like"/>
    <property type="match status" value="1"/>
</dbReference>
<comment type="similarity">
    <text evidence="7">Belongs to the methyl-accepting chemotaxis (MCP) protein family.</text>
</comment>
<dbReference type="InterPro" id="IPR003660">
    <property type="entry name" value="HAMP_dom"/>
</dbReference>
<dbReference type="Pfam" id="PF02743">
    <property type="entry name" value="dCache_1"/>
    <property type="match status" value="1"/>
</dbReference>
<keyword evidence="8" id="KW-0807">Transducer</keyword>
<dbReference type="OrthoDB" id="9765776at2"/>
<evidence type="ECO:0000256" key="8">
    <source>
        <dbReference type="PROSITE-ProRule" id="PRU00284"/>
    </source>
</evidence>
<dbReference type="InterPro" id="IPR051310">
    <property type="entry name" value="MCP_chemotaxis"/>
</dbReference>
<dbReference type="EMBL" id="VLKH01000008">
    <property type="protein sequence ID" value="TWH78704.1"/>
    <property type="molecule type" value="Genomic_DNA"/>
</dbReference>
<dbReference type="Proteomes" id="UP000315343">
    <property type="component" value="Unassembled WGS sequence"/>
</dbReference>
<keyword evidence="2" id="KW-1003">Cell membrane</keyword>
<dbReference type="CDD" id="cd06225">
    <property type="entry name" value="HAMP"/>
    <property type="match status" value="1"/>
</dbReference>
<dbReference type="GO" id="GO:0007165">
    <property type="term" value="P:signal transduction"/>
    <property type="evidence" value="ECO:0007669"/>
    <property type="project" value="UniProtKB-KW"/>
</dbReference>
<dbReference type="Pfam" id="PF00672">
    <property type="entry name" value="HAMP"/>
    <property type="match status" value="1"/>
</dbReference>
<dbReference type="Pfam" id="PF00015">
    <property type="entry name" value="MCPsignal"/>
    <property type="match status" value="1"/>
</dbReference>
<dbReference type="RefSeq" id="WP_145084709.1">
    <property type="nucleotide sequence ID" value="NZ_DAMBUX010000002.1"/>
</dbReference>
<dbReference type="GO" id="GO:0004888">
    <property type="term" value="F:transmembrane signaling receptor activity"/>
    <property type="evidence" value="ECO:0007669"/>
    <property type="project" value="TreeGrafter"/>
</dbReference>
<organism evidence="12 13">
    <name type="scientific">Sedimentibacter saalensis</name>
    <dbReference type="NCBI Taxonomy" id="130788"/>
    <lineage>
        <taxon>Bacteria</taxon>
        <taxon>Bacillati</taxon>
        <taxon>Bacillota</taxon>
        <taxon>Tissierellia</taxon>
        <taxon>Sedimentibacter</taxon>
    </lineage>
</organism>
<evidence type="ECO:0000256" key="5">
    <source>
        <dbReference type="ARBA" id="ARBA00022989"/>
    </source>
</evidence>
<dbReference type="Gene3D" id="3.30.450.20">
    <property type="entry name" value="PAS domain"/>
    <property type="match status" value="2"/>
</dbReference>
<dbReference type="InterPro" id="IPR029151">
    <property type="entry name" value="Sensor-like_sf"/>
</dbReference>
<proteinExistence type="inferred from homology"/>
<reference evidence="12 13" key="1">
    <citation type="submission" date="2019-07" db="EMBL/GenBank/DDBJ databases">
        <title>Genomic Encyclopedia of Type Strains, Phase I: the one thousand microbial genomes (KMG-I) project.</title>
        <authorList>
            <person name="Kyrpides N."/>
        </authorList>
    </citation>
    <scope>NUCLEOTIDE SEQUENCE [LARGE SCALE GENOMIC DNA]</scope>
    <source>
        <strain evidence="12 13">DSM 13558</strain>
    </source>
</reference>
<dbReference type="GO" id="GO:0005886">
    <property type="term" value="C:plasma membrane"/>
    <property type="evidence" value="ECO:0007669"/>
    <property type="project" value="UniProtKB-SubCell"/>
</dbReference>
<dbReference type="CDD" id="cd11386">
    <property type="entry name" value="MCP_signal"/>
    <property type="match status" value="1"/>
</dbReference>
<evidence type="ECO:0000313" key="13">
    <source>
        <dbReference type="Proteomes" id="UP000315343"/>
    </source>
</evidence>
<dbReference type="SUPFAM" id="SSF103190">
    <property type="entry name" value="Sensory domain-like"/>
    <property type="match status" value="1"/>
</dbReference>
<dbReference type="SMART" id="SM00304">
    <property type="entry name" value="HAMP"/>
    <property type="match status" value="2"/>
</dbReference>
<comment type="subcellular location">
    <subcellularLocation>
        <location evidence="1">Cell membrane</location>
        <topology evidence="1">Multi-pass membrane protein</topology>
    </subcellularLocation>
</comment>
<keyword evidence="3" id="KW-0145">Chemotaxis</keyword>
<dbReference type="PANTHER" id="PTHR43531">
    <property type="entry name" value="PROTEIN ICFG"/>
    <property type="match status" value="1"/>
</dbReference>
<gene>
    <name evidence="12" type="ORF">LY60_02732</name>
</gene>
<evidence type="ECO:0000256" key="9">
    <source>
        <dbReference type="SAM" id="Phobius"/>
    </source>
</evidence>
<feature type="domain" description="HAMP" evidence="11">
    <location>
        <begin position="329"/>
        <end position="381"/>
    </location>
</feature>
<evidence type="ECO:0000256" key="6">
    <source>
        <dbReference type="ARBA" id="ARBA00023136"/>
    </source>
</evidence>
<accession>A0A562J6W0</accession>
<dbReference type="FunFam" id="1.10.287.950:FF:000001">
    <property type="entry name" value="Methyl-accepting chemotaxis sensory transducer"/>
    <property type="match status" value="1"/>
</dbReference>
<keyword evidence="6 9" id="KW-0472">Membrane</keyword>
<evidence type="ECO:0000256" key="4">
    <source>
        <dbReference type="ARBA" id="ARBA00022692"/>
    </source>
</evidence>
<dbReference type="CDD" id="cd12912">
    <property type="entry name" value="PDC2_MCP_like"/>
    <property type="match status" value="1"/>
</dbReference>
<dbReference type="PROSITE" id="PS50885">
    <property type="entry name" value="HAMP"/>
    <property type="match status" value="1"/>
</dbReference>
<dbReference type="InterPro" id="IPR033479">
    <property type="entry name" value="dCache_1"/>
</dbReference>
<evidence type="ECO:0000256" key="2">
    <source>
        <dbReference type="ARBA" id="ARBA00022475"/>
    </source>
</evidence>
<dbReference type="InterPro" id="IPR004089">
    <property type="entry name" value="MCPsignal_dom"/>
</dbReference>
<dbReference type="AlphaFoldDB" id="A0A562J6W0"/>
<dbReference type="SMART" id="SM00283">
    <property type="entry name" value="MA"/>
    <property type="match status" value="1"/>
</dbReference>
<dbReference type="SUPFAM" id="SSF58104">
    <property type="entry name" value="Methyl-accepting chemotaxis protein (MCP) signaling domain"/>
    <property type="match status" value="1"/>
</dbReference>
<evidence type="ECO:0000256" key="3">
    <source>
        <dbReference type="ARBA" id="ARBA00022500"/>
    </source>
</evidence>
<feature type="transmembrane region" description="Helical" evidence="9">
    <location>
        <begin position="308"/>
        <end position="331"/>
    </location>
</feature>
<name>A0A562J6W0_9FIRM</name>
<keyword evidence="4 9" id="KW-0812">Transmembrane</keyword>
<evidence type="ECO:0000256" key="1">
    <source>
        <dbReference type="ARBA" id="ARBA00004651"/>
    </source>
</evidence>
<dbReference type="Gene3D" id="1.10.8.500">
    <property type="entry name" value="HAMP domain in histidine kinase"/>
    <property type="match status" value="1"/>
</dbReference>
<comment type="caution">
    <text evidence="12">The sequence shown here is derived from an EMBL/GenBank/DDBJ whole genome shotgun (WGS) entry which is preliminary data.</text>
</comment>
<dbReference type="GO" id="GO:0006935">
    <property type="term" value="P:chemotaxis"/>
    <property type="evidence" value="ECO:0007669"/>
    <property type="project" value="UniProtKB-KW"/>
</dbReference>
<dbReference type="Gene3D" id="1.10.287.950">
    <property type="entry name" value="Methyl-accepting chemotaxis protein"/>
    <property type="match status" value="1"/>
</dbReference>
<keyword evidence="5 9" id="KW-1133">Transmembrane helix</keyword>
<evidence type="ECO:0000259" key="11">
    <source>
        <dbReference type="PROSITE" id="PS50885"/>
    </source>
</evidence>
<evidence type="ECO:0000256" key="7">
    <source>
        <dbReference type="ARBA" id="ARBA00029447"/>
    </source>
</evidence>
<protein>
    <submittedName>
        <fullName evidence="12">Methyl-accepting chemotaxis protein</fullName>
    </submittedName>
</protein>